<evidence type="ECO:0000313" key="23">
    <source>
        <dbReference type="Proteomes" id="UP000318422"/>
    </source>
</evidence>
<dbReference type="SMART" id="SM00304">
    <property type="entry name" value="HAMP"/>
    <property type="match status" value="1"/>
</dbReference>
<feature type="modified residue" description="4-aspartylphosphate" evidence="15">
    <location>
        <position position="638"/>
    </location>
</feature>
<evidence type="ECO:0000256" key="10">
    <source>
        <dbReference type="ARBA" id="ARBA00058004"/>
    </source>
</evidence>
<dbReference type="SUPFAM" id="SSF52172">
    <property type="entry name" value="CheY-like"/>
    <property type="match status" value="2"/>
</dbReference>
<feature type="transmembrane region" description="Helical" evidence="17">
    <location>
        <begin position="236"/>
        <end position="255"/>
    </location>
</feature>
<sequence>MPEYAARKAMKLSKLSLLFSATLLLIVGINGSISILVLNAFNRAQAEQDHRLEALRHVDDLRREMDTLSGLVRSYVVTCESRYLTYYYAILAIREGDQPPVTDAEPATFWSRVIAGTTPYDPRSERPPESVWARMRALGFEEAELSALERVRLEAEAIKALEQVAFAAAQGLYDPVARSFVAAGKPDQALAIRLVHGQAYSVHRARSAIAIAALKEQVDRRTGSQVTDARHRLRNWIVAAIIGMTATVLLALRGVRSVRQKVLRPIEDMCAVTDQLARGQYDVRLTGEDEVQEIQTLRTTFNSMADAIERDIDERESIGRELQEARARAEAATQAKSLFLANMSHEIRTPLNAVIGMADLLLRSRLPPRQRDYASKIRISGRALLDTLNDILDFSKIEAGRLELERIPFRLEDLVANAFVLVERAALEKGVELLFESRRDSAALLASGFTGDPLRIGQVLGNLLSNAVKFTPAGHVSLRIERQPATDGRERVRFSVEDTGIGLRSDQIEHLFDDFVQADGATTRRYGGTGLGLAIVRRLVEAMDGTIRVKSAPGQGSRFIVEIPLSRDDDAGSAPAEALPALRVLVADDYPEARLALIDVLQLAGLDDVEAVSCGSELFDCLAGARREGRAYDLLFLDWTLPDSNGGEVLRRLAAEPELAPRHVALMALPRTLDEEMPDTHPSVLHFCDKPLLPGALQRLCDEILGRAPLPPAKDEVAIGALDGMRVLLVEDNSTSRDVAVALLGRWGVEVDSAADGSDALGQLAALAPAHYDLVFMDLQMPGMDGYEAITRIRAQPALAALPVYALSAHSSRGVLERCRELGMNGCLDKPYDLAELFTVLRRHYKGASAPATMPQQPAGASTLAGLEGIPGLDPDCAINDTGISPTLYPRLLAKFRDQFAGGPQGLRADVDARAWGAVVPFAHTLKGRAGLLGMSEIAAIAGRLEAAARAGDAARAQRALQALEAGLRPIVEGLDRVLPRRGEGSV</sequence>
<dbReference type="InterPro" id="IPR003660">
    <property type="entry name" value="HAMP_dom"/>
</dbReference>
<evidence type="ECO:0000256" key="2">
    <source>
        <dbReference type="ARBA" id="ARBA00004370"/>
    </source>
</evidence>
<evidence type="ECO:0000259" key="18">
    <source>
        <dbReference type="PROSITE" id="PS50109"/>
    </source>
</evidence>
<keyword evidence="17" id="KW-1133">Transmembrane helix</keyword>
<dbReference type="Gene3D" id="6.10.340.10">
    <property type="match status" value="1"/>
</dbReference>
<organism evidence="22 23">
    <name type="scientific">Zoogloea ramigera</name>
    <dbReference type="NCBI Taxonomy" id="350"/>
    <lineage>
        <taxon>Bacteria</taxon>
        <taxon>Pseudomonadati</taxon>
        <taxon>Pseudomonadota</taxon>
        <taxon>Betaproteobacteria</taxon>
        <taxon>Rhodocyclales</taxon>
        <taxon>Zoogloeaceae</taxon>
        <taxon>Zoogloea</taxon>
    </lineage>
</organism>
<dbReference type="PANTHER" id="PTHR45339:SF5">
    <property type="entry name" value="HISTIDINE KINASE"/>
    <property type="match status" value="1"/>
</dbReference>
<evidence type="ECO:0000259" key="21">
    <source>
        <dbReference type="PROSITE" id="PS50894"/>
    </source>
</evidence>
<keyword evidence="17" id="KW-0812">Transmembrane</keyword>
<comment type="caution">
    <text evidence="22">The sequence shown here is derived from an EMBL/GenBank/DDBJ whole genome shotgun (WGS) entry which is preliminary data.</text>
</comment>
<dbReference type="Gene3D" id="3.40.50.2300">
    <property type="match status" value="2"/>
</dbReference>
<dbReference type="EC" id="2.7.13.3" evidence="3"/>
<keyword evidence="17" id="KW-0472">Membrane</keyword>
<accession>A0A4Y4CWZ0</accession>
<keyword evidence="7" id="KW-0418">Kinase</keyword>
<dbReference type="Pfam" id="PF00672">
    <property type="entry name" value="HAMP"/>
    <property type="match status" value="1"/>
</dbReference>
<dbReference type="InterPro" id="IPR005467">
    <property type="entry name" value="His_kinase_dom"/>
</dbReference>
<dbReference type="CDD" id="cd17546">
    <property type="entry name" value="REC_hyHK_CKI1_RcsC-like"/>
    <property type="match status" value="1"/>
</dbReference>
<dbReference type="SUPFAM" id="SSF158472">
    <property type="entry name" value="HAMP domain-like"/>
    <property type="match status" value="1"/>
</dbReference>
<keyword evidence="23" id="KW-1185">Reference proteome</keyword>
<dbReference type="SUPFAM" id="SSF55874">
    <property type="entry name" value="ATPase domain of HSP90 chaperone/DNA topoisomerase II/histidine kinase"/>
    <property type="match status" value="1"/>
</dbReference>
<evidence type="ECO:0000256" key="3">
    <source>
        <dbReference type="ARBA" id="ARBA00012438"/>
    </source>
</evidence>
<dbReference type="Gene3D" id="3.30.565.10">
    <property type="entry name" value="Histidine kinase-like ATPase, C-terminal domain"/>
    <property type="match status" value="1"/>
</dbReference>
<comment type="subunit">
    <text evidence="11">At low DSF concentrations, interacts with RpfF.</text>
</comment>
<dbReference type="InterPro" id="IPR003594">
    <property type="entry name" value="HATPase_dom"/>
</dbReference>
<dbReference type="PANTHER" id="PTHR45339">
    <property type="entry name" value="HYBRID SIGNAL TRANSDUCTION HISTIDINE KINASE J"/>
    <property type="match status" value="1"/>
</dbReference>
<dbReference type="SMART" id="SM00388">
    <property type="entry name" value="HisKA"/>
    <property type="match status" value="1"/>
</dbReference>
<dbReference type="InterPro" id="IPR008207">
    <property type="entry name" value="Sig_transdc_His_kin_Hpt_dom"/>
</dbReference>
<keyword evidence="9" id="KW-0902">Two-component regulatory system</keyword>
<dbReference type="Pfam" id="PF02518">
    <property type="entry name" value="HATPase_c"/>
    <property type="match status" value="1"/>
</dbReference>
<comment type="catalytic activity">
    <reaction evidence="1">
        <text>ATP + protein L-histidine = ADP + protein N-phospho-L-histidine.</text>
        <dbReference type="EC" id="2.7.13.3"/>
    </reaction>
</comment>
<evidence type="ECO:0000256" key="15">
    <source>
        <dbReference type="PROSITE-ProRule" id="PRU00169"/>
    </source>
</evidence>
<feature type="domain" description="HAMP" evidence="20">
    <location>
        <begin position="260"/>
        <end position="313"/>
    </location>
</feature>
<evidence type="ECO:0000313" key="22">
    <source>
        <dbReference type="EMBL" id="GEC97455.1"/>
    </source>
</evidence>
<dbReference type="InterPro" id="IPR036890">
    <property type="entry name" value="HATPase_C_sf"/>
</dbReference>
<feature type="modified residue" description="Phosphohistidine" evidence="14">
    <location>
        <position position="924"/>
    </location>
</feature>
<evidence type="ECO:0000256" key="14">
    <source>
        <dbReference type="PROSITE-ProRule" id="PRU00110"/>
    </source>
</evidence>
<keyword evidence="4 15" id="KW-0597">Phosphoprotein</keyword>
<keyword evidence="6" id="KW-0547">Nucleotide-binding</keyword>
<dbReference type="GO" id="GO:0000155">
    <property type="term" value="F:phosphorelay sensor kinase activity"/>
    <property type="evidence" value="ECO:0007669"/>
    <property type="project" value="InterPro"/>
</dbReference>
<dbReference type="PROSITE" id="PS50894">
    <property type="entry name" value="HPT"/>
    <property type="match status" value="1"/>
</dbReference>
<keyword evidence="5" id="KW-0808">Transferase</keyword>
<dbReference type="FunFam" id="1.10.287.130:FF:000002">
    <property type="entry name" value="Two-component osmosensing histidine kinase"/>
    <property type="match status" value="1"/>
</dbReference>
<comment type="subcellular location">
    <subcellularLocation>
        <location evidence="2">Membrane</location>
    </subcellularLocation>
</comment>
<evidence type="ECO:0000256" key="17">
    <source>
        <dbReference type="SAM" id="Phobius"/>
    </source>
</evidence>
<dbReference type="Gene3D" id="1.20.120.160">
    <property type="entry name" value="HPT domain"/>
    <property type="match status" value="1"/>
</dbReference>
<dbReference type="CDD" id="cd00156">
    <property type="entry name" value="REC"/>
    <property type="match status" value="1"/>
</dbReference>
<dbReference type="PROSITE" id="PS50885">
    <property type="entry name" value="HAMP"/>
    <property type="match status" value="1"/>
</dbReference>
<dbReference type="EMBL" id="BJNV01000089">
    <property type="protein sequence ID" value="GEC97455.1"/>
    <property type="molecule type" value="Genomic_DNA"/>
</dbReference>
<dbReference type="InterPro" id="IPR036097">
    <property type="entry name" value="HisK_dim/P_sf"/>
</dbReference>
<dbReference type="Gene3D" id="1.10.287.130">
    <property type="match status" value="1"/>
</dbReference>
<dbReference type="Pfam" id="PF01627">
    <property type="entry name" value="Hpt"/>
    <property type="match status" value="1"/>
</dbReference>
<evidence type="ECO:0000256" key="16">
    <source>
        <dbReference type="SAM" id="Coils"/>
    </source>
</evidence>
<dbReference type="Pfam" id="PF00072">
    <property type="entry name" value="Response_reg"/>
    <property type="match status" value="2"/>
</dbReference>
<name>A0A4Y4CWZ0_ZOORA</name>
<evidence type="ECO:0000256" key="1">
    <source>
        <dbReference type="ARBA" id="ARBA00000085"/>
    </source>
</evidence>
<dbReference type="PROSITE" id="PS50109">
    <property type="entry name" value="HIS_KIN"/>
    <property type="match status" value="1"/>
</dbReference>
<evidence type="ECO:0000256" key="8">
    <source>
        <dbReference type="ARBA" id="ARBA00022840"/>
    </source>
</evidence>
<feature type="coiled-coil region" evidence="16">
    <location>
        <begin position="308"/>
        <end position="335"/>
    </location>
</feature>
<dbReference type="InterPro" id="IPR036641">
    <property type="entry name" value="HPT_dom_sf"/>
</dbReference>
<reference evidence="22 23" key="1">
    <citation type="submission" date="2019-06" db="EMBL/GenBank/DDBJ databases">
        <title>Whole genome shotgun sequence of Zoogloea ramigera NBRC 15342.</title>
        <authorList>
            <person name="Hosoyama A."/>
            <person name="Uohara A."/>
            <person name="Ohji S."/>
            <person name="Ichikawa N."/>
        </authorList>
    </citation>
    <scope>NUCLEOTIDE SEQUENCE [LARGE SCALE GENOMIC DNA]</scope>
    <source>
        <strain evidence="22 23">NBRC 15342</strain>
    </source>
</reference>
<dbReference type="CDD" id="cd16922">
    <property type="entry name" value="HATPase_EvgS-ArcB-TorS-like"/>
    <property type="match status" value="1"/>
</dbReference>
<dbReference type="Proteomes" id="UP000318422">
    <property type="component" value="Unassembled WGS sequence"/>
</dbReference>
<keyword evidence="16" id="KW-0175">Coiled coil</keyword>
<dbReference type="FunFam" id="3.30.565.10:FF:000010">
    <property type="entry name" value="Sensor histidine kinase RcsC"/>
    <property type="match status" value="1"/>
</dbReference>
<dbReference type="SUPFAM" id="SSF47226">
    <property type="entry name" value="Histidine-containing phosphotransfer domain, HPT domain"/>
    <property type="match status" value="1"/>
</dbReference>
<feature type="domain" description="Response regulatory" evidence="19">
    <location>
        <begin position="726"/>
        <end position="845"/>
    </location>
</feature>
<dbReference type="SMART" id="SM00387">
    <property type="entry name" value="HATPase_c"/>
    <property type="match status" value="1"/>
</dbReference>
<dbReference type="SMART" id="SM00448">
    <property type="entry name" value="REC"/>
    <property type="match status" value="2"/>
</dbReference>
<dbReference type="GO" id="GO:0005886">
    <property type="term" value="C:plasma membrane"/>
    <property type="evidence" value="ECO:0007669"/>
    <property type="project" value="UniProtKB-SubCell"/>
</dbReference>
<evidence type="ECO:0000256" key="9">
    <source>
        <dbReference type="ARBA" id="ARBA00023012"/>
    </source>
</evidence>
<evidence type="ECO:0000256" key="6">
    <source>
        <dbReference type="ARBA" id="ARBA00022741"/>
    </source>
</evidence>
<evidence type="ECO:0000256" key="12">
    <source>
        <dbReference type="ARBA" id="ARBA00068150"/>
    </source>
</evidence>
<dbReference type="InterPro" id="IPR011006">
    <property type="entry name" value="CheY-like_superfamily"/>
</dbReference>
<evidence type="ECO:0000259" key="20">
    <source>
        <dbReference type="PROSITE" id="PS50885"/>
    </source>
</evidence>
<keyword evidence="8" id="KW-0067">ATP-binding</keyword>
<dbReference type="InterPro" id="IPR001789">
    <property type="entry name" value="Sig_transdc_resp-reg_receiver"/>
</dbReference>
<feature type="domain" description="Histidine kinase" evidence="18">
    <location>
        <begin position="342"/>
        <end position="567"/>
    </location>
</feature>
<feature type="modified residue" description="4-aspartylphosphate" evidence="15">
    <location>
        <position position="778"/>
    </location>
</feature>
<evidence type="ECO:0000256" key="7">
    <source>
        <dbReference type="ARBA" id="ARBA00022777"/>
    </source>
</evidence>
<dbReference type="AlphaFoldDB" id="A0A4Y4CWZ0"/>
<gene>
    <name evidence="22" type="ORF">ZRA01_35280</name>
</gene>
<dbReference type="Pfam" id="PF00512">
    <property type="entry name" value="HisKA"/>
    <property type="match status" value="1"/>
</dbReference>
<evidence type="ECO:0000256" key="11">
    <source>
        <dbReference type="ARBA" id="ARBA00064003"/>
    </source>
</evidence>
<dbReference type="SUPFAM" id="SSF47384">
    <property type="entry name" value="Homodimeric domain of signal transducing histidine kinase"/>
    <property type="match status" value="1"/>
</dbReference>
<proteinExistence type="predicted"/>
<evidence type="ECO:0000256" key="4">
    <source>
        <dbReference type="ARBA" id="ARBA00022553"/>
    </source>
</evidence>
<dbReference type="InterPro" id="IPR004358">
    <property type="entry name" value="Sig_transdc_His_kin-like_C"/>
</dbReference>
<protein>
    <recommendedName>
        <fullName evidence="12">Sensory/regulatory protein RpfC</fullName>
        <ecNumber evidence="3">2.7.13.3</ecNumber>
    </recommendedName>
    <alternativeName>
        <fullName evidence="13">Virulence sensor protein BvgS</fullName>
    </alternativeName>
</protein>
<dbReference type="GO" id="GO:0005524">
    <property type="term" value="F:ATP binding"/>
    <property type="evidence" value="ECO:0007669"/>
    <property type="project" value="UniProtKB-KW"/>
</dbReference>
<dbReference type="PROSITE" id="PS50110">
    <property type="entry name" value="RESPONSE_REGULATORY"/>
    <property type="match status" value="2"/>
</dbReference>
<dbReference type="CDD" id="cd06225">
    <property type="entry name" value="HAMP"/>
    <property type="match status" value="1"/>
</dbReference>
<evidence type="ECO:0000256" key="5">
    <source>
        <dbReference type="ARBA" id="ARBA00022679"/>
    </source>
</evidence>
<evidence type="ECO:0000259" key="19">
    <source>
        <dbReference type="PROSITE" id="PS50110"/>
    </source>
</evidence>
<comment type="function">
    <text evidence="10">Member of the two-component regulatory system BvgS/BvgA. Phosphorylates BvgA via a four-step phosphorelay in response to environmental signals.</text>
</comment>
<dbReference type="InterPro" id="IPR003661">
    <property type="entry name" value="HisK_dim/P_dom"/>
</dbReference>
<dbReference type="CDD" id="cd00082">
    <property type="entry name" value="HisKA"/>
    <property type="match status" value="1"/>
</dbReference>
<dbReference type="PRINTS" id="PR00344">
    <property type="entry name" value="BCTRLSENSOR"/>
</dbReference>
<feature type="domain" description="Response regulatory" evidence="19">
    <location>
        <begin position="583"/>
        <end position="705"/>
    </location>
</feature>
<evidence type="ECO:0000256" key="13">
    <source>
        <dbReference type="ARBA" id="ARBA00070152"/>
    </source>
</evidence>
<feature type="domain" description="HPt" evidence="21">
    <location>
        <begin position="885"/>
        <end position="978"/>
    </location>
</feature>